<dbReference type="InterPro" id="IPR050567">
    <property type="entry name" value="Mitochondrial_Carrier"/>
</dbReference>
<feature type="repeat" description="Solcar" evidence="9">
    <location>
        <begin position="22"/>
        <end position="107"/>
    </location>
</feature>
<dbReference type="KEGG" id="goe:108865292"/>
<keyword evidence="6" id="KW-1133">Transmembrane helix</keyword>
<evidence type="ECO:0000256" key="5">
    <source>
        <dbReference type="ARBA" id="ARBA00022737"/>
    </source>
</evidence>
<evidence type="ECO:0000256" key="9">
    <source>
        <dbReference type="PROSITE-ProRule" id="PRU00282"/>
    </source>
</evidence>
<dbReference type="GO" id="GO:0000064">
    <property type="term" value="F:L-ornithine transmembrane transporter activity"/>
    <property type="evidence" value="ECO:0007669"/>
    <property type="project" value="TreeGrafter"/>
</dbReference>
<evidence type="ECO:0000256" key="6">
    <source>
        <dbReference type="ARBA" id="ARBA00022989"/>
    </source>
</evidence>
<feature type="repeat" description="Solcar" evidence="9">
    <location>
        <begin position="120"/>
        <end position="208"/>
    </location>
</feature>
<keyword evidence="3 10" id="KW-0813">Transport</keyword>
<dbReference type="InterPro" id="IPR023395">
    <property type="entry name" value="MCP_dom_sf"/>
</dbReference>
<dbReference type="PROSITE" id="PS50920">
    <property type="entry name" value="SOLCAR"/>
    <property type="match status" value="3"/>
</dbReference>
<protein>
    <submittedName>
        <fullName evidence="12">Mitochondrial ornithine transporter 1</fullName>
    </submittedName>
</protein>
<dbReference type="GO" id="GO:1990575">
    <property type="term" value="P:mitochondrial L-ornithine transmembrane transport"/>
    <property type="evidence" value="ECO:0007669"/>
    <property type="project" value="TreeGrafter"/>
</dbReference>
<dbReference type="SUPFAM" id="SSF103506">
    <property type="entry name" value="Mitochondrial carrier"/>
    <property type="match status" value="1"/>
</dbReference>
<keyword evidence="4 9" id="KW-0812">Transmembrane</keyword>
<dbReference type="InterPro" id="IPR018108">
    <property type="entry name" value="MCP_transmembrane"/>
</dbReference>
<proteinExistence type="inferred from homology"/>
<evidence type="ECO:0000313" key="12">
    <source>
        <dbReference type="RefSeq" id="XP_018497762.1"/>
    </source>
</evidence>
<dbReference type="AlphaFoldDB" id="A0AAJ7L984"/>
<evidence type="ECO:0000256" key="10">
    <source>
        <dbReference type="RuleBase" id="RU000488"/>
    </source>
</evidence>
<dbReference type="GO" id="GO:0031966">
    <property type="term" value="C:mitochondrial membrane"/>
    <property type="evidence" value="ECO:0007669"/>
    <property type="project" value="UniProtKB-SubCell"/>
</dbReference>
<dbReference type="FunFam" id="1.50.40.10:FF:000146">
    <property type="entry name" value="Uncharacterized protein, isoform B"/>
    <property type="match status" value="1"/>
</dbReference>
<evidence type="ECO:0000313" key="11">
    <source>
        <dbReference type="Proteomes" id="UP000694867"/>
    </source>
</evidence>
<evidence type="ECO:0000256" key="4">
    <source>
        <dbReference type="ARBA" id="ARBA00022692"/>
    </source>
</evidence>
<dbReference type="PANTHER" id="PTHR45624:SF12">
    <property type="entry name" value="MITOCHONDRIAL ORNITHINE TRANSPORTER 1"/>
    <property type="match status" value="1"/>
</dbReference>
<keyword evidence="8 9" id="KW-0472">Membrane</keyword>
<evidence type="ECO:0000256" key="7">
    <source>
        <dbReference type="ARBA" id="ARBA00023128"/>
    </source>
</evidence>
<evidence type="ECO:0000256" key="3">
    <source>
        <dbReference type="ARBA" id="ARBA00022448"/>
    </source>
</evidence>
<gene>
    <name evidence="12" type="primary">LOC108865292</name>
</gene>
<dbReference type="Gene3D" id="1.50.40.10">
    <property type="entry name" value="Mitochondrial carrier domain"/>
    <property type="match status" value="2"/>
</dbReference>
<feature type="repeat" description="Solcar" evidence="9">
    <location>
        <begin position="219"/>
        <end position="303"/>
    </location>
</feature>
<sequence>MERSVTSKDSGRLDDRNYHSFASAAISLAAGTAGGTANVVVGQPLDTVKVKMQAYPELYPSTLQCFSKTLRQDGVVRGLYAGTLPALAANIAENSVLFCAYGLCQKLVQQVSGVNKINDLTPLQNATAGFFAAFFSSLTLCPTELVKCRLQALRETSQCSGTSAFQLTGDIWRQEGLRGFFRGLTPTFVREMPGYFFFFGGYELSRSLLAPPNVAKDDIGPIKTIIAGGIGGTCLWVSIFPADVIKSRMQISRKSKQSALNVLREIIRHEGVLALYNGLLPTVLRTFPASGALFLAVEYTRKGLNSWFLD</sequence>
<evidence type="ECO:0000256" key="1">
    <source>
        <dbReference type="ARBA" id="ARBA00004225"/>
    </source>
</evidence>
<name>A0AAJ7L984_9ACAR</name>
<keyword evidence="7" id="KW-0496">Mitochondrion</keyword>
<evidence type="ECO:0000256" key="2">
    <source>
        <dbReference type="ARBA" id="ARBA00006375"/>
    </source>
</evidence>
<dbReference type="Proteomes" id="UP000694867">
    <property type="component" value="Unplaced"/>
</dbReference>
<reference evidence="12" key="1">
    <citation type="submission" date="2025-08" db="UniProtKB">
        <authorList>
            <consortium name="RefSeq"/>
        </authorList>
    </citation>
    <scope>IDENTIFICATION</scope>
</reference>
<comment type="similarity">
    <text evidence="2 10">Belongs to the mitochondrial carrier (TC 2.A.29) family.</text>
</comment>
<evidence type="ECO:0000256" key="8">
    <source>
        <dbReference type="ARBA" id="ARBA00023136"/>
    </source>
</evidence>
<keyword evidence="5" id="KW-0677">Repeat</keyword>
<dbReference type="Pfam" id="PF00153">
    <property type="entry name" value="Mito_carr"/>
    <property type="match status" value="3"/>
</dbReference>
<dbReference type="RefSeq" id="XP_018497762.1">
    <property type="nucleotide sequence ID" value="XM_018642246.1"/>
</dbReference>
<keyword evidence="11" id="KW-1185">Reference proteome</keyword>
<dbReference type="GeneID" id="108865292"/>
<comment type="subcellular location">
    <subcellularLocation>
        <location evidence="1">Mitochondrion membrane</location>
        <topology evidence="1">Multi-pass membrane protein</topology>
    </subcellularLocation>
</comment>
<organism evidence="11 12">
    <name type="scientific">Galendromus occidentalis</name>
    <name type="common">western predatory mite</name>
    <dbReference type="NCBI Taxonomy" id="34638"/>
    <lineage>
        <taxon>Eukaryota</taxon>
        <taxon>Metazoa</taxon>
        <taxon>Ecdysozoa</taxon>
        <taxon>Arthropoda</taxon>
        <taxon>Chelicerata</taxon>
        <taxon>Arachnida</taxon>
        <taxon>Acari</taxon>
        <taxon>Parasitiformes</taxon>
        <taxon>Mesostigmata</taxon>
        <taxon>Gamasina</taxon>
        <taxon>Phytoseioidea</taxon>
        <taxon>Phytoseiidae</taxon>
        <taxon>Typhlodrominae</taxon>
        <taxon>Galendromus</taxon>
    </lineage>
</organism>
<accession>A0AAJ7L984</accession>
<dbReference type="PANTHER" id="PTHR45624">
    <property type="entry name" value="MITOCHONDRIAL BASIC AMINO ACIDS TRANSPORTER-RELATED"/>
    <property type="match status" value="1"/>
</dbReference>